<evidence type="ECO:0000256" key="4">
    <source>
        <dbReference type="ARBA" id="ARBA00022741"/>
    </source>
</evidence>
<dbReference type="PANTHER" id="PTHR43700:SF1">
    <property type="entry name" value="PHOSPHORIBOSYLAMINOIMIDAZOLE-SUCCINOCARBOXAMIDE SYNTHASE"/>
    <property type="match status" value="1"/>
</dbReference>
<evidence type="ECO:0000256" key="5">
    <source>
        <dbReference type="ARBA" id="ARBA00022755"/>
    </source>
</evidence>
<evidence type="ECO:0000256" key="6">
    <source>
        <dbReference type="ARBA" id="ARBA00022840"/>
    </source>
</evidence>
<keyword evidence="3" id="KW-0436">Ligase</keyword>
<proteinExistence type="predicted"/>
<comment type="pathway">
    <text evidence="1">Purine metabolism; IMP biosynthesis via de novo pathway; 5-amino-1-(5-phospho-D-ribosyl)imidazole-4-carboxamide from 5-amino-1-(5-phospho-D-ribosyl)imidazole-4-carboxylate: step 1/2.</text>
</comment>
<dbReference type="GO" id="GO:0005737">
    <property type="term" value="C:cytoplasm"/>
    <property type="evidence" value="ECO:0007669"/>
    <property type="project" value="TreeGrafter"/>
</dbReference>
<keyword evidence="5" id="KW-0658">Purine biosynthesis</keyword>
<dbReference type="GO" id="GO:0005524">
    <property type="term" value="F:ATP binding"/>
    <property type="evidence" value="ECO:0007669"/>
    <property type="project" value="UniProtKB-KW"/>
</dbReference>
<reference evidence="8" key="1">
    <citation type="journal article" date="2014" name="Front. Microbiol.">
        <title>High frequency of phylogenetically diverse reductive dehalogenase-homologous genes in deep subseafloor sedimentary metagenomes.</title>
        <authorList>
            <person name="Kawai M."/>
            <person name="Futagami T."/>
            <person name="Toyoda A."/>
            <person name="Takaki Y."/>
            <person name="Nishi S."/>
            <person name="Hori S."/>
            <person name="Arai W."/>
            <person name="Tsubouchi T."/>
            <person name="Morono Y."/>
            <person name="Uchiyama I."/>
            <person name="Ito T."/>
            <person name="Fujiyama A."/>
            <person name="Inagaki F."/>
            <person name="Takami H."/>
        </authorList>
    </citation>
    <scope>NUCLEOTIDE SEQUENCE</scope>
    <source>
        <strain evidence="8">Expedition CK06-06</strain>
    </source>
</reference>
<dbReference type="SUPFAM" id="SSF56104">
    <property type="entry name" value="SAICAR synthase-like"/>
    <property type="match status" value="1"/>
</dbReference>
<keyword evidence="4" id="KW-0547">Nucleotide-binding</keyword>
<comment type="caution">
    <text evidence="8">The sequence shown here is derived from an EMBL/GenBank/DDBJ whole genome shotgun (WGS) entry which is preliminary data.</text>
</comment>
<protein>
    <recommendedName>
        <fullName evidence="2">phosphoribosylaminoimidazolesuccinocarboxamide synthase</fullName>
        <ecNumber evidence="2">6.3.2.6</ecNumber>
    </recommendedName>
</protein>
<name>X1TEG8_9ZZZZ</name>
<dbReference type="EC" id="6.3.2.6" evidence="2"/>
<accession>X1TEG8</accession>
<dbReference type="GO" id="GO:0004639">
    <property type="term" value="F:phosphoribosylaminoimidazolesuccinocarboxamide synthase activity"/>
    <property type="evidence" value="ECO:0007669"/>
    <property type="project" value="UniProtKB-EC"/>
</dbReference>
<feature type="non-terminal residue" evidence="8">
    <location>
        <position position="1"/>
    </location>
</feature>
<organism evidence="8">
    <name type="scientific">marine sediment metagenome</name>
    <dbReference type="NCBI Taxonomy" id="412755"/>
    <lineage>
        <taxon>unclassified sequences</taxon>
        <taxon>metagenomes</taxon>
        <taxon>ecological metagenomes</taxon>
    </lineage>
</organism>
<dbReference type="GO" id="GO:0006189">
    <property type="term" value="P:'de novo' IMP biosynthetic process"/>
    <property type="evidence" value="ECO:0007669"/>
    <property type="project" value="UniProtKB-UniPathway"/>
</dbReference>
<dbReference type="PANTHER" id="PTHR43700">
    <property type="entry name" value="PHOSPHORIBOSYLAMINOIMIDAZOLE-SUCCINOCARBOXAMIDE SYNTHASE"/>
    <property type="match status" value="1"/>
</dbReference>
<dbReference type="Pfam" id="PF01259">
    <property type="entry name" value="SAICAR_synt"/>
    <property type="match status" value="1"/>
</dbReference>
<dbReference type="Gene3D" id="3.30.470.20">
    <property type="entry name" value="ATP-grasp fold, B domain"/>
    <property type="match status" value="1"/>
</dbReference>
<evidence type="ECO:0000256" key="2">
    <source>
        <dbReference type="ARBA" id="ARBA00012217"/>
    </source>
</evidence>
<gene>
    <name evidence="8" type="ORF">S12H4_11743</name>
</gene>
<keyword evidence="6" id="KW-0067">ATP-binding</keyword>
<evidence type="ECO:0000259" key="7">
    <source>
        <dbReference type="Pfam" id="PF01259"/>
    </source>
</evidence>
<dbReference type="CDD" id="cd01414">
    <property type="entry name" value="SAICAR_synt_Sc"/>
    <property type="match status" value="1"/>
</dbReference>
<evidence type="ECO:0000256" key="1">
    <source>
        <dbReference type="ARBA" id="ARBA00004672"/>
    </source>
</evidence>
<dbReference type="EMBL" id="BARW01005361">
    <property type="protein sequence ID" value="GAI78434.1"/>
    <property type="molecule type" value="Genomic_DNA"/>
</dbReference>
<sequence length="138" mass="15706">ETGHDLPLSMDEMKGLVGEALAEEIKEKSLAIYSYARQYARARGIIIADTKMEFGLDNNTLILIDELLTPDSSRFWDTSQYKVGKSQPSYDKQPVRDWLVQAGWNKEPPAPMLPPEVIKATSKRYQQAYERLTSRKLG</sequence>
<evidence type="ECO:0000256" key="3">
    <source>
        <dbReference type="ARBA" id="ARBA00022598"/>
    </source>
</evidence>
<dbReference type="UniPathway" id="UPA00074">
    <property type="reaction ID" value="UER00131"/>
</dbReference>
<dbReference type="InterPro" id="IPR028923">
    <property type="entry name" value="SAICAR_synt/ADE2_N"/>
</dbReference>
<dbReference type="AlphaFoldDB" id="X1TEG8"/>
<evidence type="ECO:0000313" key="8">
    <source>
        <dbReference type="EMBL" id="GAI78434.1"/>
    </source>
</evidence>
<feature type="domain" description="SAICAR synthetase/ADE2 N-terminal" evidence="7">
    <location>
        <begin position="2"/>
        <end position="109"/>
    </location>
</feature>